<comment type="caution">
    <text evidence="4">The sequence shown here is derived from an EMBL/GenBank/DDBJ whole genome shotgun (WGS) entry which is preliminary data.</text>
</comment>
<dbReference type="GO" id="GO:0140662">
    <property type="term" value="F:ATP-dependent protein folding chaperone"/>
    <property type="evidence" value="ECO:0007669"/>
    <property type="project" value="InterPro"/>
</dbReference>
<protein>
    <recommendedName>
        <fullName evidence="5">Molecular chaperone DnaK</fullName>
    </recommendedName>
</protein>
<evidence type="ECO:0000313" key="4">
    <source>
        <dbReference type="EMBL" id="KKK76806.1"/>
    </source>
</evidence>
<reference evidence="4" key="1">
    <citation type="journal article" date="2015" name="Nature">
        <title>Complex archaea that bridge the gap between prokaryotes and eukaryotes.</title>
        <authorList>
            <person name="Spang A."/>
            <person name="Saw J.H."/>
            <person name="Jorgensen S.L."/>
            <person name="Zaremba-Niedzwiedzka K."/>
            <person name="Martijn J."/>
            <person name="Lind A.E."/>
            <person name="van Eijk R."/>
            <person name="Schleper C."/>
            <person name="Guy L."/>
            <person name="Ettema T.J."/>
        </authorList>
    </citation>
    <scope>NUCLEOTIDE SEQUENCE</scope>
</reference>
<name>A0A0F9AWY6_9ZZZZ</name>
<dbReference type="InterPro" id="IPR029048">
    <property type="entry name" value="HSP70_C_sf"/>
</dbReference>
<gene>
    <name evidence="4" type="ORF">LCGC14_2859960</name>
</gene>
<feature type="non-terminal residue" evidence="4">
    <location>
        <position position="1"/>
    </location>
</feature>
<sequence length="106" mass="11281">NQGDAFAYQTEKLLAEQGEKVSAEDRSNIESGISQLHEALKADDAQAIQRAMSNLQQASHKLAEQMYQATGAQAPGQADPAEPAPEGPPSDKGGEDVIDAEFDVKE</sequence>
<evidence type="ECO:0000256" key="2">
    <source>
        <dbReference type="ARBA" id="ARBA00022840"/>
    </source>
</evidence>
<organism evidence="4">
    <name type="scientific">marine sediment metagenome</name>
    <dbReference type="NCBI Taxonomy" id="412755"/>
    <lineage>
        <taxon>unclassified sequences</taxon>
        <taxon>metagenomes</taxon>
        <taxon>ecological metagenomes</taxon>
    </lineage>
</organism>
<feature type="compositionally biased region" description="Acidic residues" evidence="3">
    <location>
        <begin position="96"/>
        <end position="106"/>
    </location>
</feature>
<keyword evidence="2" id="KW-0067">ATP-binding</keyword>
<dbReference type="SUPFAM" id="SSF100934">
    <property type="entry name" value="Heat shock protein 70kD (HSP70), C-terminal subdomain"/>
    <property type="match status" value="1"/>
</dbReference>
<dbReference type="Pfam" id="PF00012">
    <property type="entry name" value="HSP70"/>
    <property type="match status" value="1"/>
</dbReference>
<accession>A0A0F9AWY6</accession>
<evidence type="ECO:0000256" key="3">
    <source>
        <dbReference type="SAM" id="MobiDB-lite"/>
    </source>
</evidence>
<dbReference type="EMBL" id="LAZR01055248">
    <property type="protein sequence ID" value="KKK76806.1"/>
    <property type="molecule type" value="Genomic_DNA"/>
</dbReference>
<dbReference type="GO" id="GO:0005524">
    <property type="term" value="F:ATP binding"/>
    <property type="evidence" value="ECO:0007669"/>
    <property type="project" value="UniProtKB-KW"/>
</dbReference>
<dbReference type="InterPro" id="IPR013126">
    <property type="entry name" value="Hsp_70_fam"/>
</dbReference>
<keyword evidence="1" id="KW-0547">Nucleotide-binding</keyword>
<evidence type="ECO:0008006" key="5">
    <source>
        <dbReference type="Google" id="ProtNLM"/>
    </source>
</evidence>
<dbReference type="AlphaFoldDB" id="A0A0F9AWY6"/>
<proteinExistence type="predicted"/>
<feature type="region of interest" description="Disordered" evidence="3">
    <location>
        <begin position="66"/>
        <end position="106"/>
    </location>
</feature>
<dbReference type="Gene3D" id="1.20.1270.10">
    <property type="match status" value="1"/>
</dbReference>
<evidence type="ECO:0000256" key="1">
    <source>
        <dbReference type="ARBA" id="ARBA00022741"/>
    </source>
</evidence>
<feature type="compositionally biased region" description="Low complexity" evidence="3">
    <location>
        <begin position="68"/>
        <end position="81"/>
    </location>
</feature>